<evidence type="ECO:0000256" key="5">
    <source>
        <dbReference type="ARBA" id="ARBA00022837"/>
    </source>
</evidence>
<evidence type="ECO:0000313" key="10">
    <source>
        <dbReference type="Proteomes" id="UP001600107"/>
    </source>
</evidence>
<dbReference type="SUPFAM" id="SSF74650">
    <property type="entry name" value="Galactose mutarotase-like"/>
    <property type="match status" value="1"/>
</dbReference>
<accession>A0ABW6I4U9</accession>
<evidence type="ECO:0000256" key="2">
    <source>
        <dbReference type="ARBA" id="ARBA00005028"/>
    </source>
</evidence>
<comment type="pathway">
    <text evidence="2 8">Carbohydrate metabolism; hexose metabolism.</text>
</comment>
<evidence type="ECO:0000256" key="3">
    <source>
        <dbReference type="ARBA" id="ARBA00006206"/>
    </source>
</evidence>
<dbReference type="NCBIfam" id="NF008277">
    <property type="entry name" value="PRK11055.1"/>
    <property type="match status" value="1"/>
</dbReference>
<dbReference type="EMBL" id="JBHZPY010000006">
    <property type="protein sequence ID" value="MFE3871301.1"/>
    <property type="molecule type" value="Genomic_DNA"/>
</dbReference>
<keyword evidence="10" id="KW-1185">Reference proteome</keyword>
<keyword evidence="6 8" id="KW-0413">Isomerase</keyword>
<dbReference type="EC" id="5.1.3.3" evidence="8"/>
<dbReference type="Pfam" id="PF01263">
    <property type="entry name" value="Aldose_epim"/>
    <property type="match status" value="1"/>
</dbReference>
<dbReference type="InterPro" id="IPR011013">
    <property type="entry name" value="Gal_mutarotase_sf_dom"/>
</dbReference>
<proteinExistence type="inferred from homology"/>
<comment type="subunit">
    <text evidence="4">Monomer.</text>
</comment>
<evidence type="ECO:0000313" key="9">
    <source>
        <dbReference type="EMBL" id="MFE3871301.1"/>
    </source>
</evidence>
<gene>
    <name evidence="9" type="ORF">ACFX5F_08685</name>
</gene>
<dbReference type="PANTHER" id="PTHR10091:SF0">
    <property type="entry name" value="GALACTOSE MUTAROTASE"/>
    <property type="match status" value="1"/>
</dbReference>
<dbReference type="Proteomes" id="UP001600107">
    <property type="component" value="Unassembled WGS sequence"/>
</dbReference>
<evidence type="ECO:0000256" key="4">
    <source>
        <dbReference type="ARBA" id="ARBA00011245"/>
    </source>
</evidence>
<comment type="caution">
    <text evidence="9">The sequence shown here is derived from an EMBL/GenBank/DDBJ whole genome shotgun (WGS) entry which is preliminary data.</text>
</comment>
<dbReference type="InterPro" id="IPR047215">
    <property type="entry name" value="Galactose_mutarotase-like"/>
</dbReference>
<dbReference type="PANTHER" id="PTHR10091">
    <property type="entry name" value="ALDOSE-1-EPIMERASE"/>
    <property type="match status" value="1"/>
</dbReference>
<dbReference type="RefSeq" id="WP_379851673.1">
    <property type="nucleotide sequence ID" value="NZ_JBHZPY010000006.1"/>
</dbReference>
<comment type="cofactor">
    <cofactor evidence="1">
        <name>Ca(2+)</name>
        <dbReference type="ChEBI" id="CHEBI:29108"/>
    </cofactor>
</comment>
<dbReference type="InterPro" id="IPR015443">
    <property type="entry name" value="Aldose_1-epimerase"/>
</dbReference>
<evidence type="ECO:0000256" key="7">
    <source>
        <dbReference type="ARBA" id="ARBA00023277"/>
    </source>
</evidence>
<name>A0ABW6I4U9_9FLAO</name>
<dbReference type="CDD" id="cd09019">
    <property type="entry name" value="galactose_mutarotase_like"/>
    <property type="match status" value="1"/>
</dbReference>
<evidence type="ECO:0000256" key="6">
    <source>
        <dbReference type="ARBA" id="ARBA00023235"/>
    </source>
</evidence>
<dbReference type="GO" id="GO:0016853">
    <property type="term" value="F:isomerase activity"/>
    <property type="evidence" value="ECO:0007669"/>
    <property type="project" value="UniProtKB-KW"/>
</dbReference>
<dbReference type="InterPro" id="IPR014718">
    <property type="entry name" value="GH-type_carb-bd"/>
</dbReference>
<dbReference type="Gene3D" id="2.70.98.10">
    <property type="match status" value="1"/>
</dbReference>
<evidence type="ECO:0000256" key="8">
    <source>
        <dbReference type="PIRNR" id="PIRNR005096"/>
    </source>
</evidence>
<evidence type="ECO:0000256" key="1">
    <source>
        <dbReference type="ARBA" id="ARBA00001913"/>
    </source>
</evidence>
<comment type="similarity">
    <text evidence="3 8">Belongs to the aldose epimerase family.</text>
</comment>
<sequence>MMIIKEISHLKHSCIMGLFGRMHDGEVVDSYELTNKNGMRLQVINYGATITSLKMPLKNGEFVDVVLGFDTLEAYIKSFDLESAPYFGATVGRYAGRINNGFFSLNGKAFHLNKNNNNNSLHGGNIGFSQKMWWTKNVKEGENPSITLAYFSPDGEENYPGGLSVEITYMVSEDNELIIEYKAISTEDTVVNLTHHSYFNLDGHDSDILEQELIVNSQKMLETTDQNSPTGRFLDLDNKPFDFNEPKKCPSKIDNTFVLEKENEFAASLFNKKNNLKMTVYTNQHGVHIYVGGNCFNTIKGKENVDYHSLSGICFETQNFPDAPNHENFPSSVLRKEEIYHHKTIYKFQSF</sequence>
<comment type="catalytic activity">
    <reaction evidence="8">
        <text>alpha-D-glucose = beta-D-glucose</text>
        <dbReference type="Rhea" id="RHEA:10264"/>
        <dbReference type="ChEBI" id="CHEBI:15903"/>
        <dbReference type="ChEBI" id="CHEBI:17925"/>
        <dbReference type="EC" id="5.1.3.3"/>
    </reaction>
</comment>
<protein>
    <recommendedName>
        <fullName evidence="8">Aldose 1-epimerase</fullName>
        <ecNumber evidence="8">5.1.3.3</ecNumber>
    </recommendedName>
</protein>
<dbReference type="InterPro" id="IPR008183">
    <property type="entry name" value="Aldose_1/G6P_1-epimerase"/>
</dbReference>
<keyword evidence="7 8" id="KW-0119">Carbohydrate metabolism</keyword>
<reference evidence="9 10" key="1">
    <citation type="submission" date="2024-06" db="EMBL/GenBank/DDBJ databases">
        <title>Flavobacterium spp. isolated from glacier.</title>
        <authorList>
            <person name="Han D."/>
        </authorList>
    </citation>
    <scope>NUCLEOTIDE SEQUENCE [LARGE SCALE GENOMIC DNA]</scope>
    <source>
        <strain evidence="9 10">ZS1P70</strain>
    </source>
</reference>
<organism evidence="9 10">
    <name type="scientific">Flavobacterium zhoui</name>
    <dbReference type="NCBI Taxonomy" id="3230414"/>
    <lineage>
        <taxon>Bacteria</taxon>
        <taxon>Pseudomonadati</taxon>
        <taxon>Bacteroidota</taxon>
        <taxon>Flavobacteriia</taxon>
        <taxon>Flavobacteriales</taxon>
        <taxon>Flavobacteriaceae</taxon>
        <taxon>Flavobacterium</taxon>
    </lineage>
</organism>
<keyword evidence="5" id="KW-0106">Calcium</keyword>
<dbReference type="PIRSF" id="PIRSF005096">
    <property type="entry name" value="GALM"/>
    <property type="match status" value="1"/>
</dbReference>